<dbReference type="Proteomes" id="UP000195024">
    <property type="component" value="Unassembled WGS sequence"/>
</dbReference>
<reference evidence="5 7" key="1">
    <citation type="submission" date="2016-12" db="EMBL/GenBank/DDBJ databases">
        <authorList>
            <person name="Song W.-J."/>
            <person name="Kurnit D.M."/>
        </authorList>
    </citation>
    <scope>NUCLEOTIDE SEQUENCE [LARGE SCALE GENOMIC DNA]</scope>
    <source>
        <strain evidence="5 7">CGB1038-1_S1</strain>
    </source>
</reference>
<keyword evidence="1" id="KW-0812">Transmembrane</keyword>
<accession>A0A1L8UQP4</accession>
<evidence type="ECO:0000313" key="4">
    <source>
        <dbReference type="EMBL" id="NMP56879.1"/>
    </source>
</evidence>
<protein>
    <submittedName>
        <fullName evidence="6">Uncharacterized protein</fullName>
    </submittedName>
</protein>
<feature type="transmembrane region" description="Helical" evidence="1">
    <location>
        <begin position="51"/>
        <end position="67"/>
    </location>
</feature>
<evidence type="ECO:0000313" key="9">
    <source>
        <dbReference type="Proteomes" id="UP000321175"/>
    </source>
</evidence>
<dbReference type="EMBL" id="AP019810">
    <property type="protein sequence ID" value="BBM13774.1"/>
    <property type="molecule type" value="Genomic_DNA"/>
</dbReference>
<dbReference type="RefSeq" id="WP_010734995.1">
    <property type="nucleotide sequence ID" value="NZ_AP019810.1"/>
</dbReference>
<evidence type="ECO:0000313" key="11">
    <source>
        <dbReference type="Proteomes" id="UP000557857"/>
    </source>
</evidence>
<dbReference type="GeneID" id="60999841"/>
<dbReference type="Proteomes" id="UP000557857">
    <property type="component" value="Unassembled WGS sequence"/>
</dbReference>
<evidence type="ECO:0000313" key="10">
    <source>
        <dbReference type="Proteomes" id="UP000509460"/>
    </source>
</evidence>
<organism evidence="6 8">
    <name type="scientific">Enterococcus mundtii</name>
    <dbReference type="NCBI Taxonomy" id="53346"/>
    <lineage>
        <taxon>Bacteria</taxon>
        <taxon>Bacillati</taxon>
        <taxon>Bacillota</taxon>
        <taxon>Bacilli</taxon>
        <taxon>Lactobacillales</taxon>
        <taxon>Enterococcaceae</taxon>
        <taxon>Enterococcus</taxon>
    </lineage>
</organism>
<keyword evidence="9" id="KW-1185">Reference proteome</keyword>
<reference evidence="4 11" key="5">
    <citation type="submission" date="2020-04" db="EMBL/GenBank/DDBJ databases">
        <authorList>
            <person name="Abaymova A."/>
            <person name="Teymurazov M."/>
            <person name="Tazyna O."/>
            <person name="Chatushin Y."/>
            <person name="Svetoch E."/>
            <person name="Pereligyn V."/>
            <person name="Pohylenko V."/>
            <person name="Platonov M."/>
            <person name="Kartsev N."/>
            <person name="Skryabin Y."/>
            <person name="Sizova A."/>
            <person name="Solomentsev V."/>
            <person name="Kislichkina A."/>
            <person name="Bogun A."/>
        </authorList>
    </citation>
    <scope>NUCLEOTIDE SEQUENCE [LARGE SCALE GENOMIC DNA]</scope>
    <source>
        <strain evidence="4">SCPM-O-B-8398</strain>
        <strain evidence="11">SCPM-O-B-8398 (E28)</strain>
    </source>
</reference>
<name>A0A1L8UQP4_ENTMU</name>
<evidence type="ECO:0000313" key="7">
    <source>
        <dbReference type="Proteomes" id="UP000189299"/>
    </source>
</evidence>
<dbReference type="Proteomes" id="UP000189299">
    <property type="component" value="Unassembled WGS sequence"/>
</dbReference>
<dbReference type="EMBL" id="JABCAG010000001">
    <property type="protein sequence ID" value="NMP56879.1"/>
    <property type="molecule type" value="Genomic_DNA"/>
</dbReference>
<reference evidence="3 9" key="4">
    <citation type="submission" date="2019-07" db="EMBL/GenBank/DDBJ databases">
        <title>Whole genome shotgun sequence of Enterococcus mundtii NBRC 100490.</title>
        <authorList>
            <person name="Hosoyama A."/>
            <person name="Uohara A."/>
            <person name="Ohji S."/>
            <person name="Ichikawa N."/>
        </authorList>
    </citation>
    <scope>NUCLEOTIDE SEQUENCE [LARGE SCALE GENOMIC DNA]</scope>
    <source>
        <strain evidence="3 9">NBRC 100490</strain>
    </source>
</reference>
<gene>
    <name evidence="6" type="ORF">A5802_001594</name>
    <name evidence="5" type="ORF">BTN92_01295</name>
    <name evidence="2" type="ORF">EM151A_0533</name>
    <name evidence="3" type="ORF">EMU01_22200</name>
    <name evidence="4" type="ORF">HI921_00125</name>
</gene>
<dbReference type="EMBL" id="BJWA01000017">
    <property type="protein sequence ID" value="GEL81076.1"/>
    <property type="molecule type" value="Genomic_DNA"/>
</dbReference>
<feature type="transmembrane region" description="Helical" evidence="1">
    <location>
        <begin position="12"/>
        <end position="31"/>
    </location>
</feature>
<evidence type="ECO:0000256" key="1">
    <source>
        <dbReference type="SAM" id="Phobius"/>
    </source>
</evidence>
<evidence type="ECO:0000313" key="6">
    <source>
        <dbReference type="EMBL" id="OTP27858.1"/>
    </source>
</evidence>
<reference evidence="6 8" key="2">
    <citation type="submission" date="2017-05" db="EMBL/GenBank/DDBJ databases">
        <title>The Genome Sequence of Enterococcus mundtii 6B1_DIV0119.</title>
        <authorList>
            <consortium name="The Broad Institute Genomics Platform"/>
            <consortium name="The Broad Institute Genomic Center for Infectious Diseases"/>
            <person name="Earl A."/>
            <person name="Manson A."/>
            <person name="Schwartman J."/>
            <person name="Gilmore M."/>
            <person name="Abouelleil A."/>
            <person name="Cao P."/>
            <person name="Chapman S."/>
            <person name="Cusick C."/>
            <person name="Shea T."/>
            <person name="Young S."/>
            <person name="Neafsey D."/>
            <person name="Nusbaum C."/>
            <person name="Birren B."/>
        </authorList>
    </citation>
    <scope>NUCLEOTIDE SEQUENCE [LARGE SCALE GENOMIC DNA]</scope>
    <source>
        <strain evidence="6 8">6B1_DIV0119</strain>
    </source>
</reference>
<dbReference type="EMBL" id="NGMS01000001">
    <property type="protein sequence ID" value="OTP27858.1"/>
    <property type="molecule type" value="Genomic_DNA"/>
</dbReference>
<evidence type="ECO:0000313" key="3">
    <source>
        <dbReference type="EMBL" id="GEL81076.1"/>
    </source>
</evidence>
<evidence type="ECO:0000313" key="2">
    <source>
        <dbReference type="EMBL" id="BBM13774.1"/>
    </source>
</evidence>
<feature type="transmembrane region" description="Helical" evidence="1">
    <location>
        <begin position="119"/>
        <end position="143"/>
    </location>
</feature>
<dbReference type="Proteomes" id="UP000321175">
    <property type="component" value="Unassembled WGS sequence"/>
</dbReference>
<evidence type="ECO:0000313" key="8">
    <source>
        <dbReference type="Proteomes" id="UP000195024"/>
    </source>
</evidence>
<sequence>MKKRIKLEQLYLFLWFFPIFLLPFTWVNAVVQGAEILGIINGSGFIISKNFPTLTLFYFLISVNLIVSKTFIKKYNWHLIQFSSMLVFTSYFSILPRIIIGPNGLSESGLKDTSYSAMYFLTIKPCFYVAIASFALAVGLFYYTEIREQSLLIEKI</sequence>
<reference evidence="2 10" key="3">
    <citation type="submission" date="2019-07" db="EMBL/GenBank/DDBJ databases">
        <title>antibiotic susceptibility of plant-derived lactic acid bacteria.</title>
        <authorList>
            <person name="Sugiyama M."/>
            <person name="Noda M."/>
        </authorList>
    </citation>
    <scope>NUCLEOTIDE SEQUENCE [LARGE SCALE GENOMIC DNA]</scope>
    <source>
        <strain evidence="2 10">15-1A</strain>
    </source>
</reference>
<dbReference type="Proteomes" id="UP000509460">
    <property type="component" value="Chromosome"/>
</dbReference>
<dbReference type="EMBL" id="MSTR01000001">
    <property type="protein sequence ID" value="ONN44798.1"/>
    <property type="molecule type" value="Genomic_DNA"/>
</dbReference>
<keyword evidence="1" id="KW-1133">Transmembrane helix</keyword>
<evidence type="ECO:0000313" key="5">
    <source>
        <dbReference type="EMBL" id="ONN44798.1"/>
    </source>
</evidence>
<keyword evidence="1" id="KW-0472">Membrane</keyword>
<feature type="transmembrane region" description="Helical" evidence="1">
    <location>
        <begin position="79"/>
        <end position="99"/>
    </location>
</feature>
<proteinExistence type="predicted"/>
<dbReference type="AlphaFoldDB" id="A0A1L8UQP4"/>
<dbReference type="STRING" id="53346.A5802_001594"/>
<dbReference type="OrthoDB" id="2188105at2"/>